<reference evidence="7 8" key="1">
    <citation type="submission" date="2010-08" db="EMBL/GenBank/DDBJ databases">
        <authorList>
            <person name="Weinstock G."/>
            <person name="Sodergren E."/>
            <person name="Clifton S."/>
            <person name="Fulton L."/>
            <person name="Fulton B."/>
            <person name="Courtney L."/>
            <person name="Fronick C."/>
            <person name="Harrison M."/>
            <person name="Strong C."/>
            <person name="Farmer C."/>
            <person name="Delahaunty K."/>
            <person name="Markovic C."/>
            <person name="Hall O."/>
            <person name="Minx P."/>
            <person name="Tomlinson C."/>
            <person name="Mitreva M."/>
            <person name="Hou S."/>
            <person name="Chen J."/>
            <person name="Wollam A."/>
            <person name="Pepin K.H."/>
            <person name="Johnson M."/>
            <person name="Bhonagiri V."/>
            <person name="Zhang X."/>
            <person name="Suruliraj S."/>
            <person name="Warren W."/>
            <person name="Chinwalla A."/>
            <person name="Mardis E.R."/>
            <person name="Wilson R.K."/>
        </authorList>
    </citation>
    <scope>NUCLEOTIDE SEQUENCE [LARGE SCALE GENOMIC DNA]</scope>
    <source>
        <strain evidence="7 8">F0359</strain>
    </source>
</reference>
<feature type="binding site" evidence="3">
    <location>
        <position position="35"/>
    </location>
    <ligand>
        <name>NAD(+)</name>
        <dbReference type="ChEBI" id="CHEBI:57540"/>
    </ligand>
</feature>
<gene>
    <name evidence="7" type="ORF">HMPREF9429_00652</name>
</gene>
<dbReference type="eggNOG" id="COG0039">
    <property type="taxonomic scope" value="Bacteria"/>
</dbReference>
<dbReference type="Gene3D" id="3.90.110.10">
    <property type="entry name" value="Lactate dehydrogenase/glycoside hydrolase, family 4, C-terminal"/>
    <property type="match status" value="1"/>
</dbReference>
<feature type="binding site" evidence="3">
    <location>
        <begin position="10"/>
        <end position="15"/>
    </location>
    <ligand>
        <name>NAD(+)</name>
        <dbReference type="ChEBI" id="CHEBI:57540"/>
    </ligand>
</feature>
<dbReference type="Pfam" id="PF02866">
    <property type="entry name" value="Ldh_1_C"/>
    <property type="match status" value="1"/>
</dbReference>
<keyword evidence="3" id="KW-0520">NAD</keyword>
<dbReference type="InterPro" id="IPR015955">
    <property type="entry name" value="Lactate_DH/Glyco_Ohase_4_C"/>
</dbReference>
<dbReference type="Proteomes" id="UP000003195">
    <property type="component" value="Unassembled WGS sequence"/>
</dbReference>
<dbReference type="InterPro" id="IPR036291">
    <property type="entry name" value="NAD(P)-bd_dom_sf"/>
</dbReference>
<dbReference type="GO" id="GO:0006089">
    <property type="term" value="P:lactate metabolic process"/>
    <property type="evidence" value="ECO:0007669"/>
    <property type="project" value="TreeGrafter"/>
</dbReference>
<evidence type="ECO:0000313" key="7">
    <source>
        <dbReference type="EMBL" id="EFQ04446.1"/>
    </source>
</evidence>
<dbReference type="PANTHER" id="PTHR43128">
    <property type="entry name" value="L-2-HYDROXYCARBOXYLATE DEHYDROGENASE (NAD(P)(+))"/>
    <property type="match status" value="1"/>
</dbReference>
<dbReference type="STRING" id="706434.HMPREF9429_00652"/>
<accession>E2ZB26</accession>
<dbReference type="RefSeq" id="WP_006941548.1">
    <property type="nucleotide sequence ID" value="NZ_GL538191.1"/>
</dbReference>
<keyword evidence="8" id="KW-1185">Reference proteome</keyword>
<feature type="domain" description="Lactate/malate dehydrogenase C-terminal" evidence="6">
    <location>
        <begin position="147"/>
        <end position="313"/>
    </location>
</feature>
<comment type="caution">
    <text evidence="7">The sequence shown here is derived from an EMBL/GenBank/DDBJ whole genome shotgun (WGS) entry which is preliminary data.</text>
</comment>
<protein>
    <submittedName>
        <fullName evidence="7">Lactate/malate dehydrogenase, NAD binding domain protein</fullName>
    </submittedName>
</protein>
<dbReference type="HOGENOM" id="CLU_045401_1_2_9"/>
<dbReference type="InterPro" id="IPR001236">
    <property type="entry name" value="Lactate/malate_DH_N"/>
</dbReference>
<evidence type="ECO:0000259" key="5">
    <source>
        <dbReference type="Pfam" id="PF00056"/>
    </source>
</evidence>
<organism evidence="7 8">
    <name type="scientific">Megasphaera micronuciformis F0359</name>
    <dbReference type="NCBI Taxonomy" id="706434"/>
    <lineage>
        <taxon>Bacteria</taxon>
        <taxon>Bacillati</taxon>
        <taxon>Bacillota</taxon>
        <taxon>Negativicutes</taxon>
        <taxon>Veillonellales</taxon>
        <taxon>Veillonellaceae</taxon>
        <taxon>Megasphaera</taxon>
    </lineage>
</organism>
<dbReference type="Gene3D" id="3.40.50.720">
    <property type="entry name" value="NAD(P)-binding Rossmann-like Domain"/>
    <property type="match status" value="1"/>
</dbReference>
<dbReference type="SUPFAM" id="SSF51735">
    <property type="entry name" value="NAD(P)-binding Rossmann-fold domains"/>
    <property type="match status" value="1"/>
</dbReference>
<feature type="active site" description="Proton acceptor" evidence="2">
    <location>
        <position position="177"/>
    </location>
</feature>
<dbReference type="InterPro" id="IPR001557">
    <property type="entry name" value="L-lactate/malate_DH"/>
</dbReference>
<dbReference type="EMBL" id="AECS01000018">
    <property type="protein sequence ID" value="EFQ04446.1"/>
    <property type="molecule type" value="Genomic_DNA"/>
</dbReference>
<dbReference type="GO" id="GO:0004459">
    <property type="term" value="F:L-lactate dehydrogenase (NAD+) activity"/>
    <property type="evidence" value="ECO:0007669"/>
    <property type="project" value="TreeGrafter"/>
</dbReference>
<dbReference type="PRINTS" id="PR00086">
    <property type="entry name" value="LLDHDRGNASE"/>
</dbReference>
<evidence type="ECO:0000256" key="4">
    <source>
        <dbReference type="RuleBase" id="RU003369"/>
    </source>
</evidence>
<dbReference type="PIRSF" id="PIRSF000102">
    <property type="entry name" value="Lac_mal_DH"/>
    <property type="match status" value="1"/>
</dbReference>
<evidence type="ECO:0000256" key="2">
    <source>
        <dbReference type="PIRSR" id="PIRSR000102-1"/>
    </source>
</evidence>
<feature type="domain" description="Lactate/malate dehydrogenase N-terminal" evidence="5">
    <location>
        <begin position="6"/>
        <end position="144"/>
    </location>
</feature>
<evidence type="ECO:0000256" key="3">
    <source>
        <dbReference type="PIRSR" id="PIRSR000102-3"/>
    </source>
</evidence>
<dbReference type="InterPro" id="IPR022383">
    <property type="entry name" value="Lactate/malate_DH_C"/>
</dbReference>
<dbReference type="SUPFAM" id="SSF56327">
    <property type="entry name" value="LDH C-terminal domain-like"/>
    <property type="match status" value="1"/>
</dbReference>
<dbReference type="AlphaFoldDB" id="E2ZB26"/>
<name>E2ZB26_9FIRM</name>
<keyword evidence="4" id="KW-0560">Oxidoreductase</keyword>
<evidence type="ECO:0000259" key="6">
    <source>
        <dbReference type="Pfam" id="PF02866"/>
    </source>
</evidence>
<evidence type="ECO:0000256" key="1">
    <source>
        <dbReference type="ARBA" id="ARBA00006054"/>
    </source>
</evidence>
<dbReference type="Pfam" id="PF00056">
    <property type="entry name" value="Ldh_1_N"/>
    <property type="match status" value="1"/>
</dbReference>
<evidence type="ECO:0000313" key="8">
    <source>
        <dbReference type="Proteomes" id="UP000003195"/>
    </source>
</evidence>
<dbReference type="PANTHER" id="PTHR43128:SF31">
    <property type="entry name" value="L-LACTATE DEHYDROGENASE"/>
    <property type="match status" value="1"/>
</dbReference>
<feature type="binding site" evidence="3">
    <location>
        <begin position="120"/>
        <end position="122"/>
    </location>
    <ligand>
        <name>NAD(+)</name>
        <dbReference type="ChEBI" id="CHEBI:57540"/>
    </ligand>
</feature>
<dbReference type="OrthoDB" id="9802969at2"/>
<proteinExistence type="inferred from homology"/>
<sequence>MKKRIIGVVGMGHVGAHVAFVLGMRGAADVVKICDINEQKAISERQDLMDAVLFMPHHVDYVIAKYEELGDCDIIINAMGKVELCATGSRDDEMGFTVPGVADYIPKIMKGGFDGYFINITNPCDVVTHLIREKSGLPSHKVMGTGTGLDTSRLVSAISQQTGIDHHSFTAFMFGEHGNSQMTPWSLVKFAGQPFEELAEHDERFRFDKAELQERAIKGGWYTFMGKRCTEYGIASTAVRMAEAILHDEKGIMAASVELDGQYGETGIYAGVPAVIGENGVEQVMEYNLTAEELKTFKECCQKIRDNIAKADALLAK</sequence>
<comment type="similarity">
    <text evidence="1">Belongs to the LDH/MDH superfamily. LDH family.</text>
</comment>